<feature type="compositionally biased region" description="Basic and acidic residues" evidence="1">
    <location>
        <begin position="1"/>
        <end position="10"/>
    </location>
</feature>
<proteinExistence type="predicted"/>
<keyword evidence="3" id="KW-1185">Reference proteome</keyword>
<dbReference type="AlphaFoldDB" id="A0A6L5QYU6"/>
<dbReference type="Proteomes" id="UP000476511">
    <property type="component" value="Unassembled WGS sequence"/>
</dbReference>
<accession>A0A6L5QYU6</accession>
<dbReference type="EMBL" id="WKJD01000004">
    <property type="protein sequence ID" value="MRX42368.1"/>
    <property type="molecule type" value="Genomic_DNA"/>
</dbReference>
<feature type="compositionally biased region" description="Acidic residues" evidence="1">
    <location>
        <begin position="11"/>
        <end position="35"/>
    </location>
</feature>
<dbReference type="RefSeq" id="WP_154344766.1">
    <property type="nucleotide sequence ID" value="NZ_WKJD01000004.1"/>
</dbReference>
<sequence length="53" mass="5861">MAERVPHDPAEGEYTDSELPLDAELPKDEEADDVVVVEEVEVIEVDRDPGTNP</sequence>
<name>A0A6L5QYU6_9MICO</name>
<evidence type="ECO:0000313" key="3">
    <source>
        <dbReference type="Proteomes" id="UP000476511"/>
    </source>
</evidence>
<evidence type="ECO:0000313" key="2">
    <source>
        <dbReference type="EMBL" id="MRX42368.1"/>
    </source>
</evidence>
<feature type="region of interest" description="Disordered" evidence="1">
    <location>
        <begin position="1"/>
        <end position="35"/>
    </location>
</feature>
<gene>
    <name evidence="2" type="ORF">GJR97_01365</name>
</gene>
<protein>
    <submittedName>
        <fullName evidence="2">Uncharacterized protein</fullName>
    </submittedName>
</protein>
<comment type="caution">
    <text evidence="2">The sequence shown here is derived from an EMBL/GenBank/DDBJ whole genome shotgun (WGS) entry which is preliminary data.</text>
</comment>
<evidence type="ECO:0000256" key="1">
    <source>
        <dbReference type="SAM" id="MobiDB-lite"/>
    </source>
</evidence>
<reference evidence="2 3" key="1">
    <citation type="submission" date="2019-11" db="EMBL/GenBank/DDBJ databases">
        <title>Agromyces kandeliae sp. nov., isolated from mangrove soil.</title>
        <authorList>
            <person name="Wang R."/>
        </authorList>
    </citation>
    <scope>NUCLEOTIDE SEQUENCE [LARGE SCALE GENOMIC DNA]</scope>
    <source>
        <strain evidence="2 3">Q22</strain>
    </source>
</reference>
<organism evidence="2 3">
    <name type="scientific">Agromyces kandeliae</name>
    <dbReference type="NCBI Taxonomy" id="2666141"/>
    <lineage>
        <taxon>Bacteria</taxon>
        <taxon>Bacillati</taxon>
        <taxon>Actinomycetota</taxon>
        <taxon>Actinomycetes</taxon>
        <taxon>Micrococcales</taxon>
        <taxon>Microbacteriaceae</taxon>
        <taxon>Agromyces</taxon>
    </lineage>
</organism>